<dbReference type="SUPFAM" id="SSF52540">
    <property type="entry name" value="P-loop containing nucleoside triphosphate hydrolases"/>
    <property type="match status" value="1"/>
</dbReference>
<dbReference type="Gene3D" id="1.10.1660.30">
    <property type="match status" value="1"/>
</dbReference>
<dbReference type="Proteomes" id="UP000254079">
    <property type="component" value="Unassembled WGS sequence"/>
</dbReference>
<organism evidence="1 2">
    <name type="scientific">Escherichia coli</name>
    <dbReference type="NCBI Taxonomy" id="562"/>
    <lineage>
        <taxon>Bacteria</taxon>
        <taxon>Pseudomonadati</taxon>
        <taxon>Pseudomonadota</taxon>
        <taxon>Gammaproteobacteria</taxon>
        <taxon>Enterobacterales</taxon>
        <taxon>Enterobacteriaceae</taxon>
        <taxon>Escherichia</taxon>
    </lineage>
</organism>
<evidence type="ECO:0000313" key="2">
    <source>
        <dbReference type="Proteomes" id="UP000254079"/>
    </source>
</evidence>
<dbReference type="Pfam" id="PF18607">
    <property type="entry name" value="HTH_54"/>
    <property type="match status" value="1"/>
</dbReference>
<gene>
    <name evidence="1" type="primary">parA_1</name>
    <name evidence="1" type="ORF">NCTC8622_07974</name>
</gene>
<proteinExistence type="predicted"/>
<dbReference type="AlphaFoldDB" id="A0A377TDV1"/>
<dbReference type="InterPro" id="IPR025669">
    <property type="entry name" value="AAA_dom"/>
</dbReference>
<accession>A0A377TDV1</accession>
<dbReference type="Pfam" id="PF13614">
    <property type="entry name" value="AAA_31"/>
    <property type="match status" value="1"/>
</dbReference>
<dbReference type="CDD" id="cd02042">
    <property type="entry name" value="ParAB_family"/>
    <property type="match status" value="1"/>
</dbReference>
<protein>
    <submittedName>
        <fullName evidence="1">Plasmid partition protein A</fullName>
    </submittedName>
</protein>
<dbReference type="Gene3D" id="3.40.50.300">
    <property type="entry name" value="P-loop containing nucleotide triphosphate hydrolases"/>
    <property type="match status" value="1"/>
</dbReference>
<evidence type="ECO:0000313" key="1">
    <source>
        <dbReference type="EMBL" id="STL40451.1"/>
    </source>
</evidence>
<dbReference type="PANTHER" id="PTHR13696">
    <property type="entry name" value="P-LOOP CONTAINING NUCLEOSIDE TRIPHOSPHATE HYDROLASE"/>
    <property type="match status" value="1"/>
</dbReference>
<dbReference type="EMBL" id="UGCP01000006">
    <property type="protein sequence ID" value="STL40451.1"/>
    <property type="molecule type" value="Genomic_DNA"/>
</dbReference>
<sequence>MSDSSQLHKVAQRANRMLNVLTEQVQLQKDELHANEFYQVYAKAALAKLPLLTRANVDYAVSEMEEKGYVFDKRPAGSSMKYAMSIQNIIDIYEHRGVPKYRDRYSEAYVIFISNLKGGVSKTVSTVSLAHAMRAHPHLLMEDLRILVIDLDPQSSATMFLSHKHSIGIVNATSAQAMLQNVSREELLEEFIVPSVVPGVDVMPASIDDAFIASDWRELCNEHLPGQNIHAVLKENVIDKLKSDYDFILVDSGPHLDAFLKMLWPRPIYCLHLCRQQLSISTHRLNTLPAFLSW</sequence>
<dbReference type="PANTHER" id="PTHR13696:SF98">
    <property type="entry name" value="PLASMID PARTITION PROTEIN A"/>
    <property type="match status" value="1"/>
</dbReference>
<dbReference type="InterPro" id="IPR027417">
    <property type="entry name" value="P-loop_NTPase"/>
</dbReference>
<dbReference type="InterPro" id="IPR050678">
    <property type="entry name" value="DNA_Partitioning_ATPase"/>
</dbReference>
<dbReference type="InterPro" id="IPR041250">
    <property type="entry name" value="HTH_54"/>
</dbReference>
<name>A0A377TDV1_ECOLX</name>
<reference evidence="1 2" key="1">
    <citation type="submission" date="2018-06" db="EMBL/GenBank/DDBJ databases">
        <authorList>
            <consortium name="Pathogen Informatics"/>
            <person name="Doyle S."/>
        </authorList>
    </citation>
    <scope>NUCLEOTIDE SEQUENCE [LARGE SCALE GENOMIC DNA]</scope>
    <source>
        <strain evidence="1 2">NCTC8622</strain>
    </source>
</reference>